<dbReference type="InterPro" id="IPR035093">
    <property type="entry name" value="RelE/ParE_toxin_dom_sf"/>
</dbReference>
<dbReference type="Pfam" id="PF05016">
    <property type="entry name" value="ParE_toxin"/>
    <property type="match status" value="1"/>
</dbReference>
<evidence type="ECO:0000313" key="2">
    <source>
        <dbReference type="EMBL" id="QND57292.1"/>
    </source>
</evidence>
<reference evidence="3" key="1">
    <citation type="journal article" date="2020" name="Mol. Plant Microbe">
        <title>Rhizobial microsymbionts of the narrowly endemic Oxytropis species growing in Kamchatka are characterized by significant genetic diversity and possess a set of genes that are associated with T3SS and T6SS secretion systems and can affect the development of symbiosis.</title>
        <authorList>
            <person name="Safronova V."/>
            <person name="Guro P."/>
            <person name="Sazanova A."/>
            <person name="Kuznetsova I."/>
            <person name="Belimov A."/>
            <person name="Yakubov V."/>
            <person name="Chirak E."/>
            <person name="Afonin A."/>
            <person name="Gogolev Y."/>
            <person name="Andronov E."/>
            <person name="Tikhonovich I."/>
        </authorList>
    </citation>
    <scope>NUCLEOTIDE SEQUENCE [LARGE SCALE GENOMIC DNA]</scope>
    <source>
        <strain evidence="3">583</strain>
    </source>
</reference>
<gene>
    <name evidence="2" type="ORF">HB778_12215</name>
</gene>
<dbReference type="AlphaFoldDB" id="A0A7G6SS10"/>
<dbReference type="Proteomes" id="UP000515465">
    <property type="component" value="Chromosome"/>
</dbReference>
<evidence type="ECO:0000313" key="3">
    <source>
        <dbReference type="Proteomes" id="UP000515465"/>
    </source>
</evidence>
<keyword evidence="1" id="KW-1277">Toxin-antitoxin system</keyword>
<dbReference type="RefSeq" id="WP_183464102.1">
    <property type="nucleotide sequence ID" value="NZ_CP050296.1"/>
</dbReference>
<accession>A0A7G6SS10</accession>
<name>A0A7G6SS10_9HYPH</name>
<organism evidence="2 3">
    <name type="scientific">Mesorhizobium huakuii</name>
    <dbReference type="NCBI Taxonomy" id="28104"/>
    <lineage>
        <taxon>Bacteria</taxon>
        <taxon>Pseudomonadati</taxon>
        <taxon>Pseudomonadota</taxon>
        <taxon>Alphaproteobacteria</taxon>
        <taxon>Hyphomicrobiales</taxon>
        <taxon>Phyllobacteriaceae</taxon>
        <taxon>Mesorhizobium</taxon>
    </lineage>
</organism>
<dbReference type="InterPro" id="IPR007712">
    <property type="entry name" value="RelE/ParE_toxin"/>
</dbReference>
<protein>
    <submittedName>
        <fullName evidence="2">Type II toxin-antitoxin system RelE/ParE family toxin</fullName>
    </submittedName>
</protein>
<dbReference type="Gene3D" id="3.30.2310.20">
    <property type="entry name" value="RelE-like"/>
    <property type="match status" value="1"/>
</dbReference>
<sequence length="97" mass="11094">MGFRLSLAAEDDIIAIAEQGVRLFGAAQARLYHEQLFAMLDLIAANPRMARERYEISPPMRIHPFKAHLVVYRIEADGDILIVRIRHGHEDWASDIL</sequence>
<evidence type="ECO:0000256" key="1">
    <source>
        <dbReference type="ARBA" id="ARBA00022649"/>
    </source>
</evidence>
<proteinExistence type="predicted"/>
<dbReference type="EMBL" id="CP050296">
    <property type="protein sequence ID" value="QND57292.1"/>
    <property type="molecule type" value="Genomic_DNA"/>
</dbReference>